<feature type="transmembrane region" description="Helical" evidence="1">
    <location>
        <begin position="143"/>
        <end position="164"/>
    </location>
</feature>
<comment type="caution">
    <text evidence="3">The sequence shown here is derived from an EMBL/GenBank/DDBJ whole genome shotgun (WGS) entry which is preliminary data.</text>
</comment>
<feature type="transmembrane region" description="Helical" evidence="1">
    <location>
        <begin position="220"/>
        <end position="239"/>
    </location>
</feature>
<dbReference type="EMBL" id="JACSPQ010000017">
    <property type="protein sequence ID" value="MBD8002925.1"/>
    <property type="molecule type" value="Genomic_DNA"/>
</dbReference>
<feature type="transmembrane region" description="Helical" evidence="1">
    <location>
        <begin position="330"/>
        <end position="352"/>
    </location>
</feature>
<feature type="transmembrane region" description="Helical" evidence="1">
    <location>
        <begin position="251"/>
        <end position="273"/>
    </location>
</feature>
<gene>
    <name evidence="3" type="ORF">H9626_12010</name>
</gene>
<dbReference type="InterPro" id="IPR007349">
    <property type="entry name" value="DUF418"/>
</dbReference>
<organism evidence="3 4">
    <name type="scientific">Phocaeicola faecium</name>
    <dbReference type="NCBI Taxonomy" id="2762213"/>
    <lineage>
        <taxon>Bacteria</taxon>
        <taxon>Pseudomonadati</taxon>
        <taxon>Bacteroidota</taxon>
        <taxon>Bacteroidia</taxon>
        <taxon>Bacteroidales</taxon>
        <taxon>Bacteroidaceae</taxon>
        <taxon>Phocaeicola</taxon>
    </lineage>
</organism>
<protein>
    <submittedName>
        <fullName evidence="3">DUF418 domain-containing protein</fullName>
    </submittedName>
</protein>
<feature type="transmembrane region" description="Helical" evidence="1">
    <location>
        <begin position="61"/>
        <end position="83"/>
    </location>
</feature>
<dbReference type="PANTHER" id="PTHR30590:SF2">
    <property type="entry name" value="INNER MEMBRANE PROTEIN"/>
    <property type="match status" value="1"/>
</dbReference>
<feature type="transmembrane region" description="Helical" evidence="1">
    <location>
        <begin position="293"/>
        <end position="310"/>
    </location>
</feature>
<feature type="domain" description="DUF418" evidence="2">
    <location>
        <begin position="234"/>
        <end position="394"/>
    </location>
</feature>
<feature type="transmembrane region" description="Helical" evidence="1">
    <location>
        <begin position="358"/>
        <end position="376"/>
    </location>
</feature>
<dbReference type="PANTHER" id="PTHR30590">
    <property type="entry name" value="INNER MEMBRANE PROTEIN"/>
    <property type="match status" value="1"/>
</dbReference>
<keyword evidence="1" id="KW-1133">Transmembrane helix</keyword>
<evidence type="ECO:0000313" key="4">
    <source>
        <dbReference type="Proteomes" id="UP000616346"/>
    </source>
</evidence>
<evidence type="ECO:0000256" key="1">
    <source>
        <dbReference type="SAM" id="Phobius"/>
    </source>
</evidence>
<keyword evidence="1" id="KW-0472">Membrane</keyword>
<evidence type="ECO:0000313" key="3">
    <source>
        <dbReference type="EMBL" id="MBD8002925.1"/>
    </source>
</evidence>
<reference evidence="3 4" key="1">
    <citation type="submission" date="2020-08" db="EMBL/GenBank/DDBJ databases">
        <title>A Genomic Blueprint of the Chicken Gut Microbiome.</title>
        <authorList>
            <person name="Gilroy R."/>
            <person name="Ravi A."/>
            <person name="Getino M."/>
            <person name="Pursley I."/>
            <person name="Horton D.L."/>
            <person name="Alikhan N.-F."/>
            <person name="Baker D."/>
            <person name="Gharbi K."/>
            <person name="Hall N."/>
            <person name="Watson M."/>
            <person name="Adriaenssens E.M."/>
            <person name="Foster-Nyarko E."/>
            <person name="Jarju S."/>
            <person name="Secka A."/>
            <person name="Antonio M."/>
            <person name="Oren A."/>
            <person name="Chaudhuri R."/>
            <person name="La Ragione R.M."/>
            <person name="Hildebrand F."/>
            <person name="Pallen M.J."/>
        </authorList>
    </citation>
    <scope>NUCLEOTIDE SEQUENCE [LARGE SCALE GENOMIC DNA]</scope>
    <source>
        <strain evidence="3 4">Sa1YUN3</strain>
    </source>
</reference>
<keyword evidence="1" id="KW-0812">Transmembrane</keyword>
<dbReference type="RefSeq" id="WP_191710605.1">
    <property type="nucleotide sequence ID" value="NZ_JACSPQ010000017.1"/>
</dbReference>
<evidence type="ECO:0000259" key="2">
    <source>
        <dbReference type="Pfam" id="PF04235"/>
    </source>
</evidence>
<sequence>MNNHVHRIAPPKRIHSIDALRGFALVGILLWHCMERFDLTLVPVVDNPFWQRVDTGVFDTLNFLFAGKSYAMFSLLFGLSFFMQMDSQASKGVDFRGRFVWRMVLLLLFGYINGLMYLGEFFVVYALLGLFLIPLYKVPTKWLIGLAVLLFLQIPAVISFVSLLENNVPNQPTDLVVEMNRLYETCASVFIHGSFADVIDFNLWRGQWAKVLWVFNNYRYLQLLGLFIIGMLIGRSGIHKDEVRMVNYSKLVLPYALAFFAVFYAIAYLLPYWGVKDFALRVGQTMFKTYGNLGQMMVYVCGLILLYYRYGGRKILDYLAPVGRMSVTNYMMQSFVGVCVFYGFGLNGAVSLNYLESFMFGIFFCIIQIAYSNWWMKRFYYGPVEWLWRICTWLCRVPFKRNTVKGLV</sequence>
<keyword evidence="4" id="KW-1185">Reference proteome</keyword>
<dbReference type="Proteomes" id="UP000616346">
    <property type="component" value="Unassembled WGS sequence"/>
</dbReference>
<proteinExistence type="predicted"/>
<dbReference type="InterPro" id="IPR052529">
    <property type="entry name" value="Bact_Transport_Assoc"/>
</dbReference>
<accession>A0ABR8VDY6</accession>
<feature type="transmembrane region" description="Helical" evidence="1">
    <location>
        <begin position="118"/>
        <end position="136"/>
    </location>
</feature>
<name>A0ABR8VDY6_9BACT</name>
<dbReference type="Pfam" id="PF04235">
    <property type="entry name" value="DUF418"/>
    <property type="match status" value="1"/>
</dbReference>